<evidence type="ECO:0008006" key="4">
    <source>
        <dbReference type="Google" id="ProtNLM"/>
    </source>
</evidence>
<feature type="transmembrane region" description="Helical" evidence="1">
    <location>
        <begin position="53"/>
        <end position="71"/>
    </location>
</feature>
<evidence type="ECO:0000313" key="2">
    <source>
        <dbReference type="EMBL" id="SED86169.1"/>
    </source>
</evidence>
<keyword evidence="1" id="KW-1133">Transmembrane helix</keyword>
<reference evidence="2 3" key="1">
    <citation type="submission" date="2016-10" db="EMBL/GenBank/DDBJ databases">
        <authorList>
            <person name="de Groot N.N."/>
        </authorList>
    </citation>
    <scope>NUCLEOTIDE SEQUENCE [LARGE SCALE GENOMIC DNA]</scope>
    <source>
        <strain evidence="2 3">GAS522</strain>
    </source>
</reference>
<feature type="transmembrane region" description="Helical" evidence="1">
    <location>
        <begin position="233"/>
        <end position="254"/>
    </location>
</feature>
<name>A0A1M7DRP0_9BRAD</name>
<keyword evidence="1" id="KW-0472">Membrane</keyword>
<feature type="transmembrane region" description="Helical" evidence="1">
    <location>
        <begin position="91"/>
        <end position="108"/>
    </location>
</feature>
<feature type="transmembrane region" description="Helical" evidence="1">
    <location>
        <begin position="149"/>
        <end position="167"/>
    </location>
</feature>
<gene>
    <name evidence="2" type="ORF">SAMN05444171_5432</name>
</gene>
<evidence type="ECO:0000313" key="3">
    <source>
        <dbReference type="Proteomes" id="UP000183208"/>
    </source>
</evidence>
<sequence>MRVCANLPASGRDVRLDLFRGLANWAIFLDHIPHEVLNSITTRNYGFSDAADLFVFISGYTAALVFGRIMIERGYVAAASRLLRRASELYAAYIIVVVIYIAVIAWVSQQLHDPDDLNQFNIGVFMSRPLWQAVQALALRYTPVNLDVLPLYILLLGTFAPALWLMVRKPTLILICSMAVYFVARHFGWNLAASPSGSWYFNPFAWQFLFFLGAWIALDGSHAIQSIIRSTAAFWLAIAYIVFALIVTTAIRAPELGSLIPHWILQLFDPNDKTNLAPCRVVHLIALAVAVTRFLRLDSPVLQWRALAPLIRCGRHSLQVFCTGIVLSFCAHAVIELSLNSLWAQVFAGAAGILLMTAVAYFWTWPKWTIGRAGRGGRSILQPRRPAIVAGLKPID</sequence>
<dbReference type="InterPro" id="IPR014550">
    <property type="entry name" value="UCP028704_OpgC"/>
</dbReference>
<dbReference type="Pfam" id="PF10129">
    <property type="entry name" value="OpgC_C"/>
    <property type="match status" value="1"/>
</dbReference>
<dbReference type="PANTHER" id="PTHR38592:SF3">
    <property type="entry name" value="BLL4819 PROTEIN"/>
    <property type="match status" value="1"/>
</dbReference>
<feature type="transmembrane region" description="Helical" evidence="1">
    <location>
        <begin position="316"/>
        <end position="335"/>
    </location>
</feature>
<feature type="transmembrane region" description="Helical" evidence="1">
    <location>
        <begin position="341"/>
        <end position="363"/>
    </location>
</feature>
<dbReference type="OrthoDB" id="9775975at2"/>
<feature type="transmembrane region" description="Helical" evidence="1">
    <location>
        <begin position="274"/>
        <end position="295"/>
    </location>
</feature>
<protein>
    <recommendedName>
        <fullName evidence="4">OpgC protein</fullName>
    </recommendedName>
</protein>
<dbReference type="Proteomes" id="UP000183208">
    <property type="component" value="Unassembled WGS sequence"/>
</dbReference>
<keyword evidence="1" id="KW-0812">Transmembrane</keyword>
<dbReference type="PANTHER" id="PTHR38592">
    <property type="entry name" value="BLL4819 PROTEIN"/>
    <property type="match status" value="1"/>
</dbReference>
<feature type="transmembrane region" description="Helical" evidence="1">
    <location>
        <begin position="204"/>
        <end position="221"/>
    </location>
</feature>
<feature type="transmembrane region" description="Helical" evidence="1">
    <location>
        <begin position="172"/>
        <end position="192"/>
    </location>
</feature>
<evidence type="ECO:0000256" key="1">
    <source>
        <dbReference type="SAM" id="Phobius"/>
    </source>
</evidence>
<dbReference type="EMBL" id="FNTI01000001">
    <property type="protein sequence ID" value="SED86169.1"/>
    <property type="molecule type" value="Genomic_DNA"/>
</dbReference>
<accession>A0A1M7DRP0</accession>
<dbReference type="AlphaFoldDB" id="A0A1M7DRP0"/>
<dbReference type="PIRSF" id="PIRSF028704">
    <property type="entry name" value="UPC028704"/>
    <property type="match status" value="1"/>
</dbReference>
<proteinExistence type="predicted"/>
<organism evidence="2 3">
    <name type="scientific">Bradyrhizobium lablabi</name>
    <dbReference type="NCBI Taxonomy" id="722472"/>
    <lineage>
        <taxon>Bacteria</taxon>
        <taxon>Pseudomonadati</taxon>
        <taxon>Pseudomonadota</taxon>
        <taxon>Alphaproteobacteria</taxon>
        <taxon>Hyphomicrobiales</taxon>
        <taxon>Nitrobacteraceae</taxon>
        <taxon>Bradyrhizobium</taxon>
    </lineage>
</organism>